<keyword evidence="2 7" id="KW-0489">Methyltransferase</keyword>
<dbReference type="PANTHER" id="PTHR10629">
    <property type="entry name" value="CYTOSINE-SPECIFIC METHYLTRANSFERASE"/>
    <property type="match status" value="1"/>
</dbReference>
<dbReference type="AlphaFoldDB" id="A0A450WQT2"/>
<protein>
    <recommendedName>
        <fullName evidence="1">DNA (cytosine-5-)-methyltransferase</fullName>
        <ecNumber evidence="1">2.1.1.37</ecNumber>
    </recommendedName>
</protein>
<dbReference type="GO" id="GO:0003886">
    <property type="term" value="F:DNA (cytosine-5-)-methyltransferase activity"/>
    <property type="evidence" value="ECO:0007669"/>
    <property type="project" value="UniProtKB-EC"/>
</dbReference>
<dbReference type="GO" id="GO:0032259">
    <property type="term" value="P:methylation"/>
    <property type="evidence" value="ECO:0007669"/>
    <property type="project" value="UniProtKB-KW"/>
</dbReference>
<dbReference type="EC" id="2.1.1.37" evidence="1"/>
<evidence type="ECO:0000256" key="4">
    <source>
        <dbReference type="ARBA" id="ARBA00022691"/>
    </source>
</evidence>
<evidence type="ECO:0000313" key="9">
    <source>
        <dbReference type="EMBL" id="VFK19412.1"/>
    </source>
</evidence>
<dbReference type="Gene3D" id="3.40.50.150">
    <property type="entry name" value="Vaccinia Virus protein VP39"/>
    <property type="match status" value="1"/>
</dbReference>
<dbReference type="PROSITE" id="PS51679">
    <property type="entry name" value="SAM_MT_C5"/>
    <property type="match status" value="1"/>
</dbReference>
<keyword evidence="5" id="KW-0680">Restriction system</keyword>
<evidence type="ECO:0000256" key="8">
    <source>
        <dbReference type="RuleBase" id="RU000416"/>
    </source>
</evidence>
<name>A0A450WQT2_9GAMM</name>
<dbReference type="GO" id="GO:0009307">
    <property type="term" value="P:DNA restriction-modification system"/>
    <property type="evidence" value="ECO:0007669"/>
    <property type="project" value="UniProtKB-KW"/>
</dbReference>
<evidence type="ECO:0000256" key="2">
    <source>
        <dbReference type="ARBA" id="ARBA00022603"/>
    </source>
</evidence>
<comment type="similarity">
    <text evidence="7 8">Belongs to the class I-like SAM-binding methyltransferase superfamily. C5-methyltransferase family.</text>
</comment>
<accession>A0A450WQT2</accession>
<dbReference type="EMBL" id="CAADFN010000057">
    <property type="protein sequence ID" value="VFK19412.1"/>
    <property type="molecule type" value="Genomic_DNA"/>
</dbReference>
<dbReference type="PANTHER" id="PTHR10629:SF52">
    <property type="entry name" value="DNA (CYTOSINE-5)-METHYLTRANSFERASE 1"/>
    <property type="match status" value="1"/>
</dbReference>
<sequence>MVWSASLLFFDLAIGLKSNRPVAKISASSEFQKSEEIPKTEKRPMIPTLLHDQQMVRIPVSPCDNTMKACASVIDVFCGVGSLTHGFKIEGFPVVCGIDVDEACRYPFDANNDAPFICRDVAKLSSQEVAREFYPGIPRVLAGCAPCQPFSIYNQKNDDPKWQLVGEFSRLIREIRPDVVTMENVPRLMKFRSGSVFGDFIRDLEGCGYHVWWNVVFCPDYGVPLQRSRLVLLASRHGHIELEAPRHSPDCYITVRKAIGELPRLRAGDVDAEDSMHCASRLSARNLRRIRESRPGGTWRDWPQELVTECHRRKTGRGYASVYGRMAWDRPSPTITTQFYGFGNGRFGHPEQDRAISLREGAILQSFPKDYDFTRPGEGINFRRIGRLIGNAVPFALARAIARSIRAHLEKFHGQ</sequence>
<keyword evidence="4 7" id="KW-0949">S-adenosyl-L-methionine</keyword>
<keyword evidence="3 7" id="KW-0808">Transferase</keyword>
<dbReference type="NCBIfam" id="TIGR00675">
    <property type="entry name" value="dcm"/>
    <property type="match status" value="1"/>
</dbReference>
<reference evidence="9" key="1">
    <citation type="submission" date="2019-02" db="EMBL/GenBank/DDBJ databases">
        <authorList>
            <person name="Gruber-Vodicka R. H."/>
            <person name="Seah K. B. B."/>
        </authorList>
    </citation>
    <scope>NUCLEOTIDE SEQUENCE</scope>
    <source>
        <strain evidence="9">BECK_BY7</strain>
    </source>
</reference>
<dbReference type="GO" id="GO:0044027">
    <property type="term" value="P:negative regulation of gene expression via chromosomal CpG island methylation"/>
    <property type="evidence" value="ECO:0007669"/>
    <property type="project" value="TreeGrafter"/>
</dbReference>
<dbReference type="Pfam" id="PF00145">
    <property type="entry name" value="DNA_methylase"/>
    <property type="match status" value="1"/>
</dbReference>
<dbReference type="SUPFAM" id="SSF53335">
    <property type="entry name" value="S-adenosyl-L-methionine-dependent methyltransferases"/>
    <property type="match status" value="1"/>
</dbReference>
<dbReference type="InterPro" id="IPR050390">
    <property type="entry name" value="C5-Methyltransferase"/>
</dbReference>
<evidence type="ECO:0000256" key="7">
    <source>
        <dbReference type="PROSITE-ProRule" id="PRU01016"/>
    </source>
</evidence>
<evidence type="ECO:0000256" key="6">
    <source>
        <dbReference type="ARBA" id="ARBA00047422"/>
    </source>
</evidence>
<dbReference type="PRINTS" id="PR00105">
    <property type="entry name" value="C5METTRFRASE"/>
</dbReference>
<feature type="active site" evidence="7">
    <location>
        <position position="147"/>
    </location>
</feature>
<evidence type="ECO:0000256" key="1">
    <source>
        <dbReference type="ARBA" id="ARBA00011975"/>
    </source>
</evidence>
<proteinExistence type="inferred from homology"/>
<dbReference type="Gene3D" id="3.90.120.10">
    <property type="entry name" value="DNA Methylase, subunit A, domain 2"/>
    <property type="match status" value="1"/>
</dbReference>
<gene>
    <name evidence="9" type="ORF">BECKLFY1418C_GA0070996_105723</name>
</gene>
<comment type="catalytic activity">
    <reaction evidence="6">
        <text>a 2'-deoxycytidine in DNA + S-adenosyl-L-methionine = a 5-methyl-2'-deoxycytidine in DNA + S-adenosyl-L-homocysteine + H(+)</text>
        <dbReference type="Rhea" id="RHEA:13681"/>
        <dbReference type="Rhea" id="RHEA-COMP:11369"/>
        <dbReference type="Rhea" id="RHEA-COMP:11370"/>
        <dbReference type="ChEBI" id="CHEBI:15378"/>
        <dbReference type="ChEBI" id="CHEBI:57856"/>
        <dbReference type="ChEBI" id="CHEBI:59789"/>
        <dbReference type="ChEBI" id="CHEBI:85452"/>
        <dbReference type="ChEBI" id="CHEBI:85454"/>
        <dbReference type="EC" id="2.1.1.37"/>
    </reaction>
</comment>
<evidence type="ECO:0000256" key="3">
    <source>
        <dbReference type="ARBA" id="ARBA00022679"/>
    </source>
</evidence>
<dbReference type="InterPro" id="IPR001525">
    <property type="entry name" value="C5_MeTfrase"/>
</dbReference>
<dbReference type="InterPro" id="IPR029063">
    <property type="entry name" value="SAM-dependent_MTases_sf"/>
</dbReference>
<organism evidence="9">
    <name type="scientific">Candidatus Kentrum sp. LFY</name>
    <dbReference type="NCBI Taxonomy" id="2126342"/>
    <lineage>
        <taxon>Bacteria</taxon>
        <taxon>Pseudomonadati</taxon>
        <taxon>Pseudomonadota</taxon>
        <taxon>Gammaproteobacteria</taxon>
        <taxon>Candidatus Kentrum</taxon>
    </lineage>
</organism>
<evidence type="ECO:0000256" key="5">
    <source>
        <dbReference type="ARBA" id="ARBA00022747"/>
    </source>
</evidence>
<dbReference type="GO" id="GO:0003677">
    <property type="term" value="F:DNA binding"/>
    <property type="evidence" value="ECO:0007669"/>
    <property type="project" value="TreeGrafter"/>
</dbReference>